<accession>A0A8J2Z7V8</accession>
<proteinExistence type="predicted"/>
<dbReference type="EMBL" id="BMKS01000001">
    <property type="protein sequence ID" value="GGG16666.1"/>
    <property type="molecule type" value="Genomic_DNA"/>
</dbReference>
<dbReference type="RefSeq" id="WP_188897388.1">
    <property type="nucleotide sequence ID" value="NZ_BMKS01000001.1"/>
</dbReference>
<gene>
    <name evidence="1" type="ORF">GCM10010964_01230</name>
</gene>
<protein>
    <submittedName>
        <fullName evidence="1">Uncharacterized protein</fullName>
    </submittedName>
</protein>
<reference evidence="1 2" key="1">
    <citation type="journal article" date="2014" name="Int. J. Syst. Evol. Microbiol.">
        <title>Complete genome sequence of Corynebacterium casei LMG S-19264T (=DSM 44701T), isolated from a smear-ripened cheese.</title>
        <authorList>
            <consortium name="US DOE Joint Genome Institute (JGI-PGF)"/>
            <person name="Walter F."/>
            <person name="Albersmeier A."/>
            <person name="Kalinowski J."/>
            <person name="Ruckert C."/>
        </authorList>
    </citation>
    <scope>NUCLEOTIDE SEQUENCE [LARGE SCALE GENOMIC DNA]</scope>
    <source>
        <strain evidence="1 2">CGMCC 1.16330</strain>
    </source>
</reference>
<organism evidence="1 2">
    <name type="scientific">Caldovatus sediminis</name>
    <dbReference type="NCBI Taxonomy" id="2041189"/>
    <lineage>
        <taxon>Bacteria</taxon>
        <taxon>Pseudomonadati</taxon>
        <taxon>Pseudomonadota</taxon>
        <taxon>Alphaproteobacteria</taxon>
        <taxon>Acetobacterales</taxon>
        <taxon>Roseomonadaceae</taxon>
        <taxon>Caldovatus</taxon>
    </lineage>
</organism>
<keyword evidence="2" id="KW-1185">Reference proteome</keyword>
<dbReference type="AlphaFoldDB" id="A0A8J2Z7V8"/>
<evidence type="ECO:0000313" key="2">
    <source>
        <dbReference type="Proteomes" id="UP000597507"/>
    </source>
</evidence>
<comment type="caution">
    <text evidence="1">The sequence shown here is derived from an EMBL/GenBank/DDBJ whole genome shotgun (WGS) entry which is preliminary data.</text>
</comment>
<sequence length="70" mass="7313">MLPLMLPSTKVLPPDWKARICPVPAKAPAWNPAASVSALAICILQAVPGAIPAIRPRFSTAFPPPCSVTP</sequence>
<name>A0A8J2Z7V8_9PROT</name>
<dbReference type="Proteomes" id="UP000597507">
    <property type="component" value="Unassembled WGS sequence"/>
</dbReference>
<evidence type="ECO:0000313" key="1">
    <source>
        <dbReference type="EMBL" id="GGG16666.1"/>
    </source>
</evidence>